<dbReference type="RefSeq" id="WP_188829826.1">
    <property type="nucleotide sequence ID" value="NZ_BMMW01000003.1"/>
</dbReference>
<proteinExistence type="predicted"/>
<accession>A0A917QLQ0</accession>
<name>A0A917QLQ0_9NOCA</name>
<reference evidence="2" key="1">
    <citation type="journal article" date="2014" name="Int. J. Syst. Evol. Microbiol.">
        <title>Complete genome sequence of Corynebacterium casei LMG S-19264T (=DSM 44701T), isolated from a smear-ripened cheese.</title>
        <authorList>
            <consortium name="US DOE Joint Genome Institute (JGI-PGF)"/>
            <person name="Walter F."/>
            <person name="Albersmeier A."/>
            <person name="Kalinowski J."/>
            <person name="Ruckert C."/>
        </authorList>
    </citation>
    <scope>NUCLEOTIDE SEQUENCE</scope>
    <source>
        <strain evidence="2">CGMCC 4.7278</strain>
    </source>
</reference>
<evidence type="ECO:0000313" key="2">
    <source>
        <dbReference type="EMBL" id="GGK57592.1"/>
    </source>
</evidence>
<dbReference type="GO" id="GO:0003677">
    <property type="term" value="F:DNA binding"/>
    <property type="evidence" value="ECO:0007669"/>
    <property type="project" value="InterPro"/>
</dbReference>
<dbReference type="EMBL" id="BMMW01000003">
    <property type="protein sequence ID" value="GGK57592.1"/>
    <property type="molecule type" value="Genomic_DNA"/>
</dbReference>
<reference evidence="2" key="2">
    <citation type="submission" date="2020-09" db="EMBL/GenBank/DDBJ databases">
        <authorList>
            <person name="Sun Q."/>
            <person name="Zhou Y."/>
        </authorList>
    </citation>
    <scope>NUCLEOTIDE SEQUENCE</scope>
    <source>
        <strain evidence="2">CGMCC 4.7278</strain>
    </source>
</reference>
<dbReference type="InterPro" id="IPR036894">
    <property type="entry name" value="YbaB-like_sf"/>
</dbReference>
<evidence type="ECO:0008006" key="4">
    <source>
        <dbReference type="Google" id="ProtNLM"/>
    </source>
</evidence>
<dbReference type="Gene3D" id="3.30.1310.10">
    <property type="entry name" value="Nucleoid-associated protein YbaB-like domain"/>
    <property type="match status" value="1"/>
</dbReference>
<organism evidence="2 3">
    <name type="scientific">Nocardia camponoti</name>
    <dbReference type="NCBI Taxonomy" id="1616106"/>
    <lineage>
        <taxon>Bacteria</taxon>
        <taxon>Bacillati</taxon>
        <taxon>Actinomycetota</taxon>
        <taxon>Actinomycetes</taxon>
        <taxon>Mycobacteriales</taxon>
        <taxon>Nocardiaceae</taxon>
        <taxon>Nocardia</taxon>
    </lineage>
</organism>
<keyword evidence="3" id="KW-1185">Reference proteome</keyword>
<evidence type="ECO:0000313" key="3">
    <source>
        <dbReference type="Proteomes" id="UP000612956"/>
    </source>
</evidence>
<dbReference type="InterPro" id="IPR004401">
    <property type="entry name" value="YbaB/EbfC"/>
</dbReference>
<feature type="region of interest" description="Disordered" evidence="1">
    <location>
        <begin position="115"/>
        <end position="151"/>
    </location>
</feature>
<dbReference type="SUPFAM" id="SSF82607">
    <property type="entry name" value="YbaB-like"/>
    <property type="match status" value="1"/>
</dbReference>
<protein>
    <recommendedName>
        <fullName evidence="4">YbaB/EbfC family DNA-binding protein</fullName>
    </recommendedName>
</protein>
<sequence length="151" mass="16528">MTNDQAKADLADIIDGVQEQLRAVARIQQARSEITASATVRRRVTVTVNADNQVIDTKFSTDIDDLEYAEIAKAVTEAARQASAEVARKMGELMTPFQTQRARMPKLSDLIDGMPDLSIPPTVAAPLTPPARRTDDEPAREYRGAATDSSW</sequence>
<evidence type="ECO:0000256" key="1">
    <source>
        <dbReference type="SAM" id="MobiDB-lite"/>
    </source>
</evidence>
<dbReference type="Pfam" id="PF02575">
    <property type="entry name" value="YbaB_DNA_bd"/>
    <property type="match status" value="1"/>
</dbReference>
<feature type="compositionally biased region" description="Basic and acidic residues" evidence="1">
    <location>
        <begin position="132"/>
        <end position="143"/>
    </location>
</feature>
<gene>
    <name evidence="2" type="ORF">GCM10011591_32190</name>
</gene>
<dbReference type="AlphaFoldDB" id="A0A917QLQ0"/>
<dbReference type="Proteomes" id="UP000612956">
    <property type="component" value="Unassembled WGS sequence"/>
</dbReference>
<comment type="caution">
    <text evidence="2">The sequence shown here is derived from an EMBL/GenBank/DDBJ whole genome shotgun (WGS) entry which is preliminary data.</text>
</comment>